<feature type="chain" id="PRO_5043810455" evidence="1">
    <location>
        <begin position="22"/>
        <end position="275"/>
    </location>
</feature>
<evidence type="ECO:0000313" key="2">
    <source>
        <dbReference type="EMBL" id="KAK7034710.1"/>
    </source>
</evidence>
<organism evidence="2 3">
    <name type="scientific">Paramarasmius palmivorus</name>
    <dbReference type="NCBI Taxonomy" id="297713"/>
    <lineage>
        <taxon>Eukaryota</taxon>
        <taxon>Fungi</taxon>
        <taxon>Dikarya</taxon>
        <taxon>Basidiomycota</taxon>
        <taxon>Agaricomycotina</taxon>
        <taxon>Agaricomycetes</taxon>
        <taxon>Agaricomycetidae</taxon>
        <taxon>Agaricales</taxon>
        <taxon>Marasmiineae</taxon>
        <taxon>Marasmiaceae</taxon>
        <taxon>Paramarasmius</taxon>
    </lineage>
</organism>
<proteinExistence type="predicted"/>
<name>A0AAW0C7H6_9AGAR</name>
<gene>
    <name evidence="2" type="ORF">VNI00_012117</name>
</gene>
<comment type="caution">
    <text evidence="2">The sequence shown here is derived from an EMBL/GenBank/DDBJ whole genome shotgun (WGS) entry which is preliminary data.</text>
</comment>
<reference evidence="2 3" key="1">
    <citation type="submission" date="2024-01" db="EMBL/GenBank/DDBJ databases">
        <title>A draft genome for a cacao thread blight-causing isolate of Paramarasmius palmivorus.</title>
        <authorList>
            <person name="Baruah I.K."/>
            <person name="Bukari Y."/>
            <person name="Amoako-Attah I."/>
            <person name="Meinhardt L.W."/>
            <person name="Bailey B.A."/>
            <person name="Cohen S.P."/>
        </authorList>
    </citation>
    <scope>NUCLEOTIDE SEQUENCE [LARGE SCALE GENOMIC DNA]</scope>
    <source>
        <strain evidence="2 3">GH-12</strain>
    </source>
</reference>
<keyword evidence="1" id="KW-0732">Signal</keyword>
<evidence type="ECO:0000313" key="3">
    <source>
        <dbReference type="Proteomes" id="UP001383192"/>
    </source>
</evidence>
<protein>
    <submittedName>
        <fullName evidence="2">Uncharacterized protein</fullName>
    </submittedName>
</protein>
<feature type="signal peptide" evidence="1">
    <location>
        <begin position="1"/>
        <end position="21"/>
    </location>
</feature>
<keyword evidence="3" id="KW-1185">Reference proteome</keyword>
<dbReference type="EMBL" id="JAYKXP010000055">
    <property type="protein sequence ID" value="KAK7034710.1"/>
    <property type="molecule type" value="Genomic_DNA"/>
</dbReference>
<sequence>MLFKNVIISTAIAALALFVDASPVKRDTWSPRIIEPNAWTTWVSGTCVNVTWDTSDAPERISGGTLVQLNKGDIPTDVFLARGSTFVKDGSRSPYHGWNPVTITPLLVLFGSSDNRSPHFRITTPTEYAKRDSLEARDVWNPHITSPVTGTIWCVGSVVNVTWDTCDQPKLISNGAAVLLNKGGRPSKAGYLKPPQSFSLTTGYVEVVVPDVEPGTDYSPLLFSVILAIWAKNLPSRTILIIVVPIEVLSMTCSNLKEHSSKTRTISDADSHNGP</sequence>
<evidence type="ECO:0000256" key="1">
    <source>
        <dbReference type="SAM" id="SignalP"/>
    </source>
</evidence>
<accession>A0AAW0C7H6</accession>
<dbReference type="Proteomes" id="UP001383192">
    <property type="component" value="Unassembled WGS sequence"/>
</dbReference>
<dbReference type="AlphaFoldDB" id="A0AAW0C7H6"/>